<dbReference type="GO" id="GO:0016020">
    <property type="term" value="C:membrane"/>
    <property type="evidence" value="ECO:0007669"/>
    <property type="project" value="UniProtKB-SubCell"/>
</dbReference>
<evidence type="ECO:0000256" key="5">
    <source>
        <dbReference type="ARBA" id="ARBA00022692"/>
    </source>
</evidence>
<keyword evidence="10" id="KW-1185">Reference proteome</keyword>
<dbReference type="AlphaFoldDB" id="A0A7J6BLU5"/>
<dbReference type="InterPro" id="IPR002213">
    <property type="entry name" value="UDP_glucos_trans"/>
</dbReference>
<evidence type="ECO:0000256" key="1">
    <source>
        <dbReference type="ARBA" id="ARBA00004370"/>
    </source>
</evidence>
<dbReference type="FunFam" id="3.40.50.2000:FF:000203">
    <property type="entry name" value="UDP-glucuronosyltransferase"/>
    <property type="match status" value="2"/>
</dbReference>
<dbReference type="PANTHER" id="PTHR48043">
    <property type="entry name" value="EG:EG0003.4 PROTEIN-RELATED"/>
    <property type="match status" value="1"/>
</dbReference>
<keyword evidence="4" id="KW-0808">Transferase</keyword>
<evidence type="ECO:0000256" key="8">
    <source>
        <dbReference type="SAM" id="SignalP"/>
    </source>
</evidence>
<sequence>MLRSAPLGLLSMLCILSGTDGGKVLVFPLDGSHWVNMKVLIEELHSRGHNVTVLRASNSWYIKDESPFYNSITIPNAGGFDEEFFGLLIGRLLKIKREGSSIWNRLQLEYEIIMKFKSMHEDMLQMIDRMLEDKEIMKSIQDSKYDVVLADPAAGGGAILAYKFNIPLVFNVRWTIQGEGHFALAPSPLSYVPVPGAELTDKMSFLQRVKNVLTYFFTRFQIAVVADPIYTPFCLKHFGPSVNYFSLFQDADIWLMRNDFTFEFPRPTMPNIIYMGGFQCKPAKPLPTDLEEFVQSSGKHGVIVMSLGTLIAQLPQDVTNDIAAAFAQLPQKVIWRYTGPRPMTLGNNTLLVDWLPQNDLLGHPQTKAFVAHGGTNGVQEAIYHGVPIVGVPLVFDQPDNLFRMEAKGTAKIVDIATLDKTVFLEALKEVLHNPSYKENMQRLSKLHHDQPMKPLDRAVFWIESSMKMYHSTLLGLFILLSALSSSYAGKVLVVPVDGSHWINMKILIVELHAKGHNITVVRGSSSWYIKEQSPLYTSITVDTGEFDNDFMEKFLPHLLKMQRQGRSFWNEIALADEVYGKFTEFHQQICNMTAAMFENETLMNSLKDAAYDLVLTDPAFGGGVLLAHRLDLPLVFNVRWTMYGEAHFDIAPSPLSYIPVTGLQLTDKMTFSQRVMNMLTYIMIIYKSSKYFASPYQELSQKYFGPDVDFFSLLQNADIWLMRNDFTFEFPRPTMPNVVYMGGFQCKPAKPLPDELEKFVQSSGEHGVVIMTLGTVFGQLLSEINDDIAAAFAQLPQKVIWRHTGPRPANLGNNTLIVDWLPQNDLLGHPQTKLFVAHGGTNGVQEAIYHGVPIVGLPLAFDQPDNLSRMQAKATAKIVDIATLDRTVFLEALKEVLHNPSYKENMQKLSKLHHDQPMKPLDRAVFWIDANQLNKPLPDELEKFVQSSGEHGVVIMTLGTVFGQLLSEINDDIAAAFAQLPQKVIWRHTGPKPANLGNNTLIVDWLPQNDLLGHPQTFTFEFPRPTMPNIIYMGGFQCKPAKPLPTDLEEFVQSSGKHGVIVMSLGTLVAQLPQDVTNDIAAAFAQLPQKVIWRYTGPRPMTLGNNTLLVDWLPQNDLLGHPQIKAFVAHGGTNGVQEAIYHGVPIVGLPISFDQPDNLSRMQAKGAKGTAEIVEIATLDRTMFLEALKEVLHNPSYKENMQRLSKLHHDQPMKPLDRAVFWIEFVMRNRGTPHL</sequence>
<keyword evidence="7" id="KW-0472">Membrane</keyword>
<reference evidence="9 10" key="1">
    <citation type="submission" date="2020-04" db="EMBL/GenBank/DDBJ databases">
        <title>Chromosome-level genome assembly of a cyprinid fish Onychostoma macrolepis by integration of Nanopore Sequencing, Bionano and Hi-C technology.</title>
        <authorList>
            <person name="Wang D."/>
        </authorList>
    </citation>
    <scope>NUCLEOTIDE SEQUENCE [LARGE SCALE GENOMIC DNA]</scope>
    <source>
        <strain evidence="9">SWU-2019</strain>
        <tissue evidence="9">Muscle</tissue>
    </source>
</reference>
<gene>
    <name evidence="9" type="ORF">G5714_024273</name>
</gene>
<evidence type="ECO:0000256" key="6">
    <source>
        <dbReference type="ARBA" id="ARBA00022989"/>
    </source>
</evidence>
<dbReference type="GO" id="GO:0008194">
    <property type="term" value="F:UDP-glycosyltransferase activity"/>
    <property type="evidence" value="ECO:0007669"/>
    <property type="project" value="InterPro"/>
</dbReference>
<keyword evidence="8" id="KW-0732">Signal</keyword>
<feature type="chain" id="PRO_5029709389" description="UDP-glucuronosyltransferase" evidence="8">
    <location>
        <begin position="22"/>
        <end position="1235"/>
    </location>
</feature>
<organism evidence="9 10">
    <name type="scientific">Onychostoma macrolepis</name>
    <dbReference type="NCBI Taxonomy" id="369639"/>
    <lineage>
        <taxon>Eukaryota</taxon>
        <taxon>Metazoa</taxon>
        <taxon>Chordata</taxon>
        <taxon>Craniata</taxon>
        <taxon>Vertebrata</taxon>
        <taxon>Euteleostomi</taxon>
        <taxon>Actinopterygii</taxon>
        <taxon>Neopterygii</taxon>
        <taxon>Teleostei</taxon>
        <taxon>Ostariophysi</taxon>
        <taxon>Cypriniformes</taxon>
        <taxon>Cyprinidae</taxon>
        <taxon>Acrossocheilinae</taxon>
        <taxon>Onychostoma</taxon>
    </lineage>
</organism>
<dbReference type="EMBL" id="JAAMOB010000025">
    <property type="protein sequence ID" value="KAF4095195.1"/>
    <property type="molecule type" value="Genomic_DNA"/>
</dbReference>
<protein>
    <recommendedName>
        <fullName evidence="11">UDP-glucuronosyltransferase</fullName>
    </recommendedName>
</protein>
<keyword evidence="5" id="KW-0812">Transmembrane</keyword>
<evidence type="ECO:0000256" key="7">
    <source>
        <dbReference type="ARBA" id="ARBA00023136"/>
    </source>
</evidence>
<evidence type="ECO:0000313" key="10">
    <source>
        <dbReference type="Proteomes" id="UP000579812"/>
    </source>
</evidence>
<comment type="similarity">
    <text evidence="2">Belongs to the UDP-glycosyltransferase family.</text>
</comment>
<evidence type="ECO:0000313" key="9">
    <source>
        <dbReference type="EMBL" id="KAF4095195.1"/>
    </source>
</evidence>
<dbReference type="PANTHER" id="PTHR48043:SF52">
    <property type="entry name" value="UDP GLUCURONOSYLTRANSFERASE 5 FAMILY POLYPEPTIDE B1-RELATED"/>
    <property type="match status" value="1"/>
</dbReference>
<name>A0A7J6BLU5_9TELE</name>
<keyword evidence="3" id="KW-0328">Glycosyltransferase</keyword>
<comment type="subcellular location">
    <subcellularLocation>
        <location evidence="1">Membrane</location>
    </subcellularLocation>
</comment>
<accession>A0A7J6BLU5</accession>
<dbReference type="InterPro" id="IPR050271">
    <property type="entry name" value="UDP-glycosyltransferase"/>
</dbReference>
<dbReference type="PROSITE" id="PS00375">
    <property type="entry name" value="UDPGT"/>
    <property type="match status" value="3"/>
</dbReference>
<dbReference type="Pfam" id="PF00201">
    <property type="entry name" value="UDPGT"/>
    <property type="match status" value="3"/>
</dbReference>
<evidence type="ECO:0000256" key="4">
    <source>
        <dbReference type="ARBA" id="ARBA00022679"/>
    </source>
</evidence>
<dbReference type="SUPFAM" id="SSF53756">
    <property type="entry name" value="UDP-Glycosyltransferase/glycogen phosphorylase"/>
    <property type="match status" value="4"/>
</dbReference>
<evidence type="ECO:0000256" key="2">
    <source>
        <dbReference type="ARBA" id="ARBA00009995"/>
    </source>
</evidence>
<dbReference type="Gene3D" id="3.40.50.2000">
    <property type="entry name" value="Glycogen Phosphorylase B"/>
    <property type="match status" value="6"/>
</dbReference>
<dbReference type="InterPro" id="IPR035595">
    <property type="entry name" value="UDP_glycos_trans_CS"/>
</dbReference>
<evidence type="ECO:0000256" key="3">
    <source>
        <dbReference type="ARBA" id="ARBA00022676"/>
    </source>
</evidence>
<keyword evidence="6" id="KW-1133">Transmembrane helix</keyword>
<dbReference type="CDD" id="cd03784">
    <property type="entry name" value="GT1_Gtf-like"/>
    <property type="match status" value="3"/>
</dbReference>
<dbReference type="Proteomes" id="UP000579812">
    <property type="component" value="Unassembled WGS sequence"/>
</dbReference>
<evidence type="ECO:0008006" key="11">
    <source>
        <dbReference type="Google" id="ProtNLM"/>
    </source>
</evidence>
<proteinExistence type="inferred from homology"/>
<dbReference type="FunFam" id="3.40.50.2000:FF:000001">
    <property type="entry name" value="UDP-glucuronosyltransferase"/>
    <property type="match status" value="3"/>
</dbReference>
<comment type="caution">
    <text evidence="9">The sequence shown here is derived from an EMBL/GenBank/DDBJ whole genome shotgun (WGS) entry which is preliminary data.</text>
</comment>
<feature type="signal peptide" evidence="8">
    <location>
        <begin position="1"/>
        <end position="21"/>
    </location>
</feature>